<accession>A0A7G9ZBM0</accession>
<evidence type="ECO:0000256" key="1">
    <source>
        <dbReference type="SAM" id="MobiDB-lite"/>
    </source>
</evidence>
<dbReference type="PANTHER" id="PTHR34819">
    <property type="entry name" value="LARGE CYSTEINE-RICH PERIPLASMIC PROTEIN OMCB"/>
    <property type="match status" value="1"/>
</dbReference>
<feature type="compositionally biased region" description="Polar residues" evidence="1">
    <location>
        <begin position="189"/>
        <end position="216"/>
    </location>
</feature>
<evidence type="ECO:0000259" key="2">
    <source>
        <dbReference type="PROSITE" id="PS51841"/>
    </source>
</evidence>
<feature type="region of interest" description="Disordered" evidence="1">
    <location>
        <begin position="774"/>
        <end position="803"/>
    </location>
</feature>
<dbReference type="PANTHER" id="PTHR34819:SF3">
    <property type="entry name" value="CELL SURFACE PROTEIN"/>
    <property type="match status" value="1"/>
</dbReference>
<dbReference type="Pfam" id="PF00932">
    <property type="entry name" value="LTD"/>
    <property type="match status" value="3"/>
</dbReference>
<dbReference type="Pfam" id="PF01345">
    <property type="entry name" value="DUF11"/>
    <property type="match status" value="4"/>
</dbReference>
<dbReference type="PROSITE" id="PS51841">
    <property type="entry name" value="LTD"/>
    <property type="match status" value="3"/>
</dbReference>
<dbReference type="Gene3D" id="2.60.40.1260">
    <property type="entry name" value="Lamin Tail domain"/>
    <property type="match status" value="3"/>
</dbReference>
<dbReference type="NCBIfam" id="TIGR01451">
    <property type="entry name" value="B_ant_repeat"/>
    <property type="match status" value="4"/>
</dbReference>
<feature type="region of interest" description="Disordered" evidence="1">
    <location>
        <begin position="466"/>
        <end position="494"/>
    </location>
</feature>
<dbReference type="InterPro" id="IPR001322">
    <property type="entry name" value="Lamin_tail_dom"/>
</dbReference>
<feature type="domain" description="LTD" evidence="2">
    <location>
        <begin position="335"/>
        <end position="457"/>
    </location>
</feature>
<name>A0A7G9ZBM0_9EURY</name>
<feature type="region of interest" description="Disordered" evidence="1">
    <location>
        <begin position="156"/>
        <end position="216"/>
    </location>
</feature>
<dbReference type="InterPro" id="IPR047589">
    <property type="entry name" value="DUF11_rpt"/>
</dbReference>
<dbReference type="SUPFAM" id="SSF74853">
    <property type="entry name" value="Lamin A/C globular tail domain"/>
    <property type="match status" value="3"/>
</dbReference>
<sequence length="1679" mass="181787">MVEVKIKIALGLIAIMILATPVTIAQEVPPHVVISEVFYDESGTDNNEFCELYNPTDSAIDIGDWTLNAFNQAGALKTTTTFPTGTTIDAHKFYLIGEKNPLNSSDWGGTAISPDCLRGGIDWQNGPDDYLVLEDSGGNYIDGVRWGHKDGNNPPPIADVPDNNTAPGVTAGKSIERKPLDGGYAPCQDTDNNSFDFLVQDTPTPKNSSPSETGISVTKVSSVTEGVPSSNVNFTINVTNTGDCTLNPVKVVDTLPVGMSYVATGTSPAPSSVHDNTITWNIVGPLNPDAYTMISLIAHIDTGAEGRLTNLVNATGKPPAGDNVTDSDTADVAVFEPDIVVISEVFYDESGTTDNNEFCELYNPTDTDIDIGNWTLKAFNQAGALKTTTIFPDDAIITAHKFYLIGEKDPLNSSDWGGTAISPDCLRGGTDWQNGPDDYLVLEDSGGNYIDGVRWGHKDGNNPPPIADVPDNNTAPAAAKGKSIERKPLDGGYAPCQDTDNNSFDFFVQDTPTPKNSSSSETGISVTKVSSVTEGVPSSNVNFTINVTNTGDCTLNPVKVVDTLPAGMSYVATGTSPAPSSVHGNTITWNNVGPLDPGASTMISLIAHIDTGAEGTLTNLVNATGKPPAGDNVTDSDTAAVTVFEPDIVVISEVFYDESSTDNNEFCELYNPTDSAIDIGDWTLNAFNEMGVLKTITTFPDDANIKAHKFYLIGEKKPLNSNDWAGTAISPDCLRGGTDWQNGPDDYLVLEDSGGNYIDGVRWGHKDGNNPPPIADVPDNNTAPAAAKGKSIERKPLDGGYAPCQDTDNNALDFVVQDTPTPKNSSCPETGISVTKVGDVTVAAPSTLVYFNITVSNTGKCRLDPVLVEDTLPAGMSYVATGTSPAPSIVHGNTITWNDVGPLAAGASKTIKLVAQIEEDAEGVLTNTVKVTGTPVIGTNVYDDATAEVRVILLEIKKSCKSSTVSLGKTVKYTIKYSNPGEVDLTNVVIIENYPKNLTFISANSAPDFGTNNKWTIGTLPAGESGKITIKMKVPASMSDLSYTESGSVSGEGIVMISKELSTKVEPFDLENIVTISGSYGATNVNATASAITTVSVSGSSLEITEHGSGIYESEEELSVSPEKMGIKFDKTTNAEYNPTTFKCSDGFVMEVPSKWSQDICIKNYVKKSAIHKTITEATYMNDNTIIKSDNKGYSMDFDSSFLGYLHVDKKTTDAATSEHYIGKFVIKDWDQGGDEIVEGVGYVIVDKELASGRLLLMEHGSGSYSSEEDSGKTYIYKTTYAEYEPTSFNFSDSFVVNFSSMWMQDFCTRNKKGTTALHKKIRDATYIDDDTRAKSSPSLKFDTFFYGATHVGSRSRYSRASEDYIGEFYISWAARTDCRFVFDWDDVPGADNDELIMHLSEPRFDMPWVTDDDVEITKPANDTIDIFTPEHSAEIILDTKTNETAELIVAGVEPYTFKVEKHGKKLKVFDCVLEREPEEVIGEGFVMVDEAIFSDGGEIQVTEHGSGIYRSYEDSSSKTIEKETYGEYKPTYFDFSDSFSVNFSSLWLHDICAKDEDEGTTLHKKISDASFMKDNTIAEKASLDLNSSFSGSMHIGARTENVSISEDYIGEFDVTQLIKIVKGEPPKSSSSKTSDWLFCPCPIPSSTYPWFCQDPTYRFRWLSVCPYPYKDHWLYIHP</sequence>
<dbReference type="EMBL" id="MT631697">
    <property type="protein sequence ID" value="QNO57654.1"/>
    <property type="molecule type" value="Genomic_DNA"/>
</dbReference>
<dbReference type="InterPro" id="IPR036415">
    <property type="entry name" value="Lamin_tail_dom_sf"/>
</dbReference>
<dbReference type="InterPro" id="IPR001434">
    <property type="entry name" value="OmcB-like_DUF11"/>
</dbReference>
<protein>
    <recommendedName>
        <fullName evidence="2">LTD domain-containing protein</fullName>
    </recommendedName>
</protein>
<reference evidence="3" key="1">
    <citation type="submission" date="2020-06" db="EMBL/GenBank/DDBJ databases">
        <title>Unique genomic features of the anaerobic methanotrophic archaea.</title>
        <authorList>
            <person name="Chadwick G.L."/>
            <person name="Skennerton C.T."/>
            <person name="Laso-Perez R."/>
            <person name="Leu A.O."/>
            <person name="Speth D.R."/>
            <person name="Yu H."/>
            <person name="Morgan-Lang C."/>
            <person name="Hatzenpichler R."/>
            <person name="Goudeau D."/>
            <person name="Malmstrom R."/>
            <person name="Brazelton W.J."/>
            <person name="Woyke T."/>
            <person name="Hallam S.J."/>
            <person name="Tyson G.W."/>
            <person name="Wegener G."/>
            <person name="Boetius A."/>
            <person name="Orphan V."/>
        </authorList>
    </citation>
    <scope>NUCLEOTIDE SEQUENCE</scope>
</reference>
<dbReference type="InterPro" id="IPR051172">
    <property type="entry name" value="Chlamydia_OmcB"/>
</dbReference>
<proteinExistence type="predicted"/>
<gene>
    <name evidence="3" type="ORF">LLBILDAL_00014</name>
</gene>
<evidence type="ECO:0000313" key="3">
    <source>
        <dbReference type="EMBL" id="QNO57654.1"/>
    </source>
</evidence>
<organism evidence="3">
    <name type="scientific">Candidatus Methanophaga sp. ANME-1 ERB7</name>
    <dbReference type="NCBI Taxonomy" id="2759913"/>
    <lineage>
        <taxon>Archaea</taxon>
        <taxon>Methanobacteriati</taxon>
        <taxon>Methanobacteriota</taxon>
        <taxon>Stenosarchaea group</taxon>
        <taxon>Methanomicrobia</taxon>
        <taxon>Candidatus Methanophagales</taxon>
        <taxon>Candidatus Methanophagaceae</taxon>
        <taxon>Candidatus Methanophaga</taxon>
    </lineage>
</organism>
<feature type="domain" description="LTD" evidence="2">
    <location>
        <begin position="20"/>
        <end position="148"/>
    </location>
</feature>
<feature type="domain" description="LTD" evidence="2">
    <location>
        <begin position="642"/>
        <end position="765"/>
    </location>
</feature>